<feature type="domain" description="Galactosyltransferase C-terminal" evidence="4">
    <location>
        <begin position="442"/>
        <end position="495"/>
    </location>
</feature>
<dbReference type="Gene3D" id="2.60.120.200">
    <property type="match status" value="1"/>
</dbReference>
<accession>A0ABU6NCZ0</accession>
<dbReference type="InterPro" id="IPR001173">
    <property type="entry name" value="Glyco_trans_2-like"/>
</dbReference>
<dbReference type="InterPro" id="IPR027791">
    <property type="entry name" value="Galactosyl_T_C"/>
</dbReference>
<dbReference type="InterPro" id="IPR050834">
    <property type="entry name" value="Glycosyltransf_2"/>
</dbReference>
<feature type="compositionally biased region" description="Polar residues" evidence="2">
    <location>
        <begin position="189"/>
        <end position="205"/>
    </location>
</feature>
<dbReference type="RefSeq" id="WP_327969001.1">
    <property type="nucleotide sequence ID" value="NZ_JARMQG010000236.1"/>
</dbReference>
<dbReference type="Proteomes" id="UP001330749">
    <property type="component" value="Unassembled WGS sequence"/>
</dbReference>
<keyword evidence="1 5" id="KW-0808">Transferase</keyword>
<sequence>MAGNIAERLIYDIKNSFTYEFMIKPGNIHQVDQQSREIPVNSNGKNYIIGPARGKEQKDSGICVSVGINGVSVYEFTKNNIYATLVYEATISDWVHVAVVYKEKKPYLFINGTMVKEGEKSFKQYVYPSGSICEPPGIFFNGEIREIRIWDHSRNETQLKQYMNTRLKRKPNGLYIIWPKNKTERNNKETLSANNTEKTKSQIQVSEKENLKNQKETKKENKRQSQSSSDKKDQDLINDQEQKIKVSIIIPSYNKYPLNLFTLYSLENQTFNPNQMEVIFIDDASTDKTEEFIQNYHPPYSFKYIRNNENLGRAKVRNIGIKSSSGSILIFLDAEMLVDPDFVTNHVNYHQAKDNLIMSGVMYSKNINTCIFPEFDSKKLSEIAEMVKDNKKLYRQINNYEKTASEPFSLITKSDVMNQAYGELIKEVSYWHQNIIRHFGTDLKSFEFPWMAFLTGNVSLKRELLDKVGIFDEEFVKYGYEDWELGYRLYKGGAQYINAKDVVSYHQEHPIGENKWKDAIENYHLFIKKHSDVDVLI</sequence>
<dbReference type="PANTHER" id="PTHR43685:SF2">
    <property type="entry name" value="GLYCOSYLTRANSFERASE 2-LIKE DOMAIN-CONTAINING PROTEIN"/>
    <property type="match status" value="1"/>
</dbReference>
<dbReference type="Gene3D" id="3.90.550.10">
    <property type="entry name" value="Spore Coat Polysaccharide Biosynthesis Protein SpsA, Chain A"/>
    <property type="match status" value="1"/>
</dbReference>
<gene>
    <name evidence="5" type="ORF">P4447_15865</name>
</gene>
<reference evidence="5 6" key="1">
    <citation type="submission" date="2023-03" db="EMBL/GenBank/DDBJ databases">
        <title>Bacillus Genome Sequencing.</title>
        <authorList>
            <person name="Dunlap C."/>
        </authorList>
    </citation>
    <scope>NUCLEOTIDE SEQUENCE [LARGE SCALE GENOMIC DNA]</scope>
    <source>
        <strain evidence="5 6">B-14544</strain>
    </source>
</reference>
<dbReference type="EMBL" id="JARMQG010000236">
    <property type="protein sequence ID" value="MED3563903.1"/>
    <property type="molecule type" value="Genomic_DNA"/>
</dbReference>
<organism evidence="5 6">
    <name type="scientific">Bacillus xiapuensis</name>
    <dbReference type="NCBI Taxonomy" id="2014075"/>
    <lineage>
        <taxon>Bacteria</taxon>
        <taxon>Bacillati</taxon>
        <taxon>Bacillota</taxon>
        <taxon>Bacilli</taxon>
        <taxon>Bacillales</taxon>
        <taxon>Bacillaceae</taxon>
        <taxon>Bacillus</taxon>
    </lineage>
</organism>
<dbReference type="Pfam" id="PF02709">
    <property type="entry name" value="Glyco_transf_7C"/>
    <property type="match status" value="1"/>
</dbReference>
<evidence type="ECO:0000259" key="3">
    <source>
        <dbReference type="Pfam" id="PF00535"/>
    </source>
</evidence>
<dbReference type="InterPro" id="IPR029044">
    <property type="entry name" value="Nucleotide-diphossugar_trans"/>
</dbReference>
<evidence type="ECO:0000256" key="2">
    <source>
        <dbReference type="SAM" id="MobiDB-lite"/>
    </source>
</evidence>
<keyword evidence="5" id="KW-0328">Glycosyltransferase</keyword>
<evidence type="ECO:0000259" key="4">
    <source>
        <dbReference type="Pfam" id="PF02709"/>
    </source>
</evidence>
<dbReference type="GO" id="GO:0016757">
    <property type="term" value="F:glycosyltransferase activity"/>
    <property type="evidence" value="ECO:0007669"/>
    <property type="project" value="UniProtKB-KW"/>
</dbReference>
<protein>
    <submittedName>
        <fullName evidence="5">Glycosyltransferase</fullName>
        <ecNumber evidence="5">2.4.-.-</ecNumber>
    </submittedName>
</protein>
<evidence type="ECO:0000313" key="5">
    <source>
        <dbReference type="EMBL" id="MED3563903.1"/>
    </source>
</evidence>
<dbReference type="PANTHER" id="PTHR43685">
    <property type="entry name" value="GLYCOSYLTRANSFERASE"/>
    <property type="match status" value="1"/>
</dbReference>
<dbReference type="SUPFAM" id="SSF49899">
    <property type="entry name" value="Concanavalin A-like lectins/glucanases"/>
    <property type="match status" value="1"/>
</dbReference>
<feature type="non-terminal residue" evidence="5">
    <location>
        <position position="537"/>
    </location>
</feature>
<dbReference type="SUPFAM" id="SSF53448">
    <property type="entry name" value="Nucleotide-diphospho-sugar transferases"/>
    <property type="match status" value="1"/>
</dbReference>
<dbReference type="Pfam" id="PF00535">
    <property type="entry name" value="Glycos_transf_2"/>
    <property type="match status" value="1"/>
</dbReference>
<proteinExistence type="predicted"/>
<evidence type="ECO:0000256" key="1">
    <source>
        <dbReference type="ARBA" id="ARBA00022679"/>
    </source>
</evidence>
<dbReference type="InterPro" id="IPR013320">
    <property type="entry name" value="ConA-like_dom_sf"/>
</dbReference>
<feature type="domain" description="Glycosyltransferase 2-like" evidence="3">
    <location>
        <begin position="247"/>
        <end position="369"/>
    </location>
</feature>
<comment type="caution">
    <text evidence="5">The sequence shown here is derived from an EMBL/GenBank/DDBJ whole genome shotgun (WGS) entry which is preliminary data.</text>
</comment>
<keyword evidence="6" id="KW-1185">Reference proteome</keyword>
<evidence type="ECO:0000313" key="6">
    <source>
        <dbReference type="Proteomes" id="UP001330749"/>
    </source>
</evidence>
<dbReference type="Pfam" id="PF13385">
    <property type="entry name" value="Laminin_G_3"/>
    <property type="match status" value="1"/>
</dbReference>
<feature type="region of interest" description="Disordered" evidence="2">
    <location>
        <begin position="186"/>
        <end position="237"/>
    </location>
</feature>
<dbReference type="EC" id="2.4.-.-" evidence="5"/>
<name>A0ABU6NCZ0_9BACI</name>
<feature type="compositionally biased region" description="Basic and acidic residues" evidence="2">
    <location>
        <begin position="206"/>
        <end position="237"/>
    </location>
</feature>